<dbReference type="NCBIfam" id="TIGR03696">
    <property type="entry name" value="Rhs_assc_core"/>
    <property type="match status" value="1"/>
</dbReference>
<name>A0ABV9P3J3_9FLAO</name>
<evidence type="ECO:0000256" key="1">
    <source>
        <dbReference type="ARBA" id="ARBA00004613"/>
    </source>
</evidence>
<proteinExistence type="predicted"/>
<evidence type="ECO:0000256" key="3">
    <source>
        <dbReference type="ARBA" id="ARBA00022729"/>
    </source>
</evidence>
<dbReference type="Gene3D" id="2.40.128.340">
    <property type="match status" value="1"/>
</dbReference>
<evidence type="ECO:0000256" key="2">
    <source>
        <dbReference type="ARBA" id="ARBA00022525"/>
    </source>
</evidence>
<dbReference type="InterPro" id="IPR013517">
    <property type="entry name" value="FG-GAP"/>
</dbReference>
<protein>
    <submittedName>
        <fullName evidence="6">FG-GAP-like repeat-containing protein</fullName>
    </submittedName>
</protein>
<evidence type="ECO:0000313" key="6">
    <source>
        <dbReference type="EMBL" id="MFC4739226.1"/>
    </source>
</evidence>
<dbReference type="InterPro" id="IPR022385">
    <property type="entry name" value="Rhs_assc_core"/>
</dbReference>
<dbReference type="PANTHER" id="PTHR32305">
    <property type="match status" value="1"/>
</dbReference>
<feature type="signal peptide" evidence="5">
    <location>
        <begin position="1"/>
        <end position="18"/>
    </location>
</feature>
<evidence type="ECO:0000256" key="5">
    <source>
        <dbReference type="SAM" id="SignalP"/>
    </source>
</evidence>
<comment type="caution">
    <text evidence="6">The sequence shown here is derived from an EMBL/GenBank/DDBJ whole genome shotgun (WGS) entry which is preliminary data.</text>
</comment>
<reference evidence="7" key="1">
    <citation type="journal article" date="2019" name="Int. J. Syst. Evol. Microbiol.">
        <title>The Global Catalogue of Microorganisms (GCM) 10K type strain sequencing project: providing services to taxonomists for standard genome sequencing and annotation.</title>
        <authorList>
            <consortium name="The Broad Institute Genomics Platform"/>
            <consortium name="The Broad Institute Genome Sequencing Center for Infectious Disease"/>
            <person name="Wu L."/>
            <person name="Ma J."/>
        </authorList>
    </citation>
    <scope>NUCLEOTIDE SEQUENCE [LARGE SCALE GENOMIC DNA]</scope>
    <source>
        <strain evidence="7">CCUG 50349</strain>
    </source>
</reference>
<comment type="subcellular location">
    <subcellularLocation>
        <location evidence="1">Secreted</location>
    </subcellularLocation>
</comment>
<dbReference type="InterPro" id="IPR003284">
    <property type="entry name" value="Sal_SpvB"/>
</dbReference>
<keyword evidence="4" id="KW-0843">Virulence</keyword>
<dbReference type="Pfam" id="PF13517">
    <property type="entry name" value="FG-GAP_3"/>
    <property type="match status" value="1"/>
</dbReference>
<keyword evidence="3 5" id="KW-0732">Signal</keyword>
<evidence type="ECO:0000256" key="4">
    <source>
        <dbReference type="ARBA" id="ARBA00023026"/>
    </source>
</evidence>
<dbReference type="Pfam" id="PF03534">
    <property type="entry name" value="SpvB"/>
    <property type="match status" value="1"/>
</dbReference>
<accession>A0ABV9P3J3</accession>
<keyword evidence="7" id="KW-1185">Reference proteome</keyword>
<dbReference type="EMBL" id="JBHSGW010000002">
    <property type="protein sequence ID" value="MFC4739226.1"/>
    <property type="molecule type" value="Genomic_DNA"/>
</dbReference>
<dbReference type="RefSeq" id="WP_379738518.1">
    <property type="nucleotide sequence ID" value="NZ_JBHSGW010000002.1"/>
</dbReference>
<dbReference type="PANTHER" id="PTHR32305:SF15">
    <property type="entry name" value="PROTEIN RHSA-RELATED"/>
    <property type="match status" value="1"/>
</dbReference>
<dbReference type="InterPro" id="IPR050708">
    <property type="entry name" value="T6SS_VgrG/RHS"/>
</dbReference>
<evidence type="ECO:0000313" key="7">
    <source>
        <dbReference type="Proteomes" id="UP001595885"/>
    </source>
</evidence>
<dbReference type="SUPFAM" id="SSF69318">
    <property type="entry name" value="Integrin alpha N-terminal domain"/>
    <property type="match status" value="1"/>
</dbReference>
<dbReference type="Proteomes" id="UP001595885">
    <property type="component" value="Unassembled WGS sequence"/>
</dbReference>
<feature type="chain" id="PRO_5046438741" evidence="5">
    <location>
        <begin position="19"/>
        <end position="2313"/>
    </location>
</feature>
<organism evidence="6 7">
    <name type="scientific">Flavobacterium ponti</name>
    <dbReference type="NCBI Taxonomy" id="665133"/>
    <lineage>
        <taxon>Bacteria</taxon>
        <taxon>Pseudomonadati</taxon>
        <taxon>Bacteroidota</taxon>
        <taxon>Flavobacteriia</taxon>
        <taxon>Flavobacteriales</taxon>
        <taxon>Flavobacteriaceae</taxon>
        <taxon>Flavobacterium</taxon>
    </lineage>
</organism>
<dbReference type="Gene3D" id="2.180.10.10">
    <property type="entry name" value="RHS repeat-associated core"/>
    <property type="match status" value="3"/>
</dbReference>
<sequence length="2313" mass="261559">MKKIILSLILFCNLFLFSQETININKTVDNIIPIKRTEFQNNSDLTNKVSNQNLIPSYSPPTGNSDEVGVTEGNLSVSLTGGANYNIPINVPPGIKGIVPQISLNYNSQKGNGVAGYGWDISGVSMITKIPATKFHDGTIDAVDNDNTDRFALDGQRLVLKEGFNGAYGADGTEYVTESFSNIKITSYGVHPEGAKYGPAYFIVKYPDGAIAQYGNSDTQNLSRNKYEWGIDYWENPQGIRIKYSYGSYTAGQMLNKLLIAKVEYGPLNNNNFTNRVSFSYKTRQRPESSSFHTYDYDYILTTQILDHITVTGNNLTYRNYYLAYNQTSLRYERLISITEKTGDNSKSYNPTVFNYGDDTPENLSFNSQSINISLSDVNYNNAKTISGDFDGDGDMDVILYPTNTKDKYWLFNGLLNNSTNIGYQHNIGSFVDIFTTSWLNSSNNLMQKQGWCVIKHDNNNNTTSFQNYSAGAISSTTGLPNSINLEYTRNYQFPKFSFGYWQYPCGGPTLEKKSEITSNNLTPDPGSGSEPVWVTINRDIPKVYLNGDFNGDGLSDIIIIEKAFTYSQTSNCQTTTHTYPGGHYYYLNLDRRITSNFVDVGFSIFTTPNSKFYVDDFNGDGKTDILVIDNGVAKVYTLGDNNQLVLSGTTTNSKITLNYPIILGDYDGDGKTDFITPISYNSNSYATFTSTGNNSNPFTEKTSSYTDMYFYANYGDDCPTVFYIIPSDINKDGKTDLLFGKNQHCYPNNQGYVSVRVFRNNGSNFISDLYSTTNFQVGIGDYALPVFLNSNKKNYRSEINFITNNKVIRFNAEKDFSKEHLLKSITLGNGVKDVITYNQLVEDNDEVYFKASILSETYPKFELQVANNLQVVSKLEKVSYTEYKKQDYKYYGAVVDVEGLGFLGFKGRSTTNWYNDDFTPITSVFKYDTQKRGALSEAYTVAGLITGNFYNYIPANYISKTTLTNVDELLANKVYKIKNTFKVIRNGLDNTSKEIITTFDSYNEPLTVSTKIKNGNIIELTENITYSYLNQTSGGAYYTGRPESILTVVDNNTDIMTSETHYSYNPNQLVSQIKRKGHLTNFITEDLEYDTFGNVIQSRKYAPGLQPRITKFEYDPSAPNYGRFLTKSIDVDLLETNYTYDSSTGSLLTETLPSNQNFPLITTFTYDKWGVISKKTDYLGKSLAFGYSWMAKGDHGGFLTSVSGDDDSFTVSFIDDLGRKLADGIKTINDNSGSTPSTSWTSYEYDIYGRVKKVYEPTLSYFPTTNSLYSSTSYDIYGRMIKVIEQTGKTTDINYIGLTTIVSDNINNITSVKNSLGQLVSKTDNGGTILYNYFANGNLKQSNFNGVEINIQQDGWGNKTQLSDPSAGVYDYEYNGLGELINERTPNGENTYTLYDSGKLKSKTTTTSNGSTGNSISYYYYNPTNKLLDYIDFWDVDEGYDIEYYYERDEYNRIIHSKEDRIDGEFTFENSFEYDSFGRVVLEHKKNTAVGQTSENSIKNTYKNGFHWQIFDNETNQLLWQNTKVNARGQLTKGNYGNNIDVNNVYDQYGFPKEFKHDKVLNGTSNVMTLNTTFTTQRGNLDYRKNNLFSDREDFTYDNLDRLESWSKYIELNTYTFTNTTDDFLPTTNGVTVSNIVNQFYSRLSVTTTLNFEGTQKLVKENAIIGDVIEISGELFSKDLSNVGNYVKYSVVEKDPLTGLTQETQYGINPGFSFQHTVSQYSEIYLKVVAGNDFNFQSPISFTLDNVKVSEVKTDYQSYDNLGRIDENTVGTYNYTNVNAGTNIPKHFQNSSVELKPNSNDYYLQRSDLNVTYNAFKGPVDITEENYERLSFTYNLANSRSTMYYGGLEENKFERPLRKYYSTDGSVEIKYNTTTDEIEFITYIGGDAYSAPVVLKDDLNSKEYLYLHRDYLSSIVAVTNQDGDVVEKRLFDAWGNITKVQDGDGNDLDGLTILDRGYTGHEHLQGVSLIHMNGRLYDPIVHRFLQPDNYVQDPYNTQNYNRYGYVFNNPLRYVDFSGEEGNGCTDCPNNNNGQSFEFTSYQQSTFGSALQSIALNWDDLGIKDWSNRNLNFNKWGDGLKSAGNWAGRNLESIGGWISRNIESIFGGGGKSDPVYLDATPSFSGHQLSSGWQNEGFQYTTIGNLPTPFQKNNKFSYGVNETNIKKFNILSDGKLSLQEANQWYRIGNGESLTVDASKLDLNFIDTSKMIKNKKYLVQSLLHSTDGRVYGRFYVKYLGNNQVSVEPDVYDFDLNFSKDLKLSEFFGARNIFTALGHLFAGQGTSYDIYFFGVNTIMPKSINQEMYIYRYPGNF</sequence>
<gene>
    <name evidence="6" type="ORF">ACFO3U_04405</name>
</gene>
<dbReference type="InterPro" id="IPR028994">
    <property type="entry name" value="Integrin_alpha_N"/>
</dbReference>
<keyword evidence="2" id="KW-0964">Secreted</keyword>